<dbReference type="InterPro" id="IPR023214">
    <property type="entry name" value="HAD_sf"/>
</dbReference>
<protein>
    <submittedName>
        <fullName evidence="1">Phosphoglycolate phosphatase</fullName>
    </submittedName>
</protein>
<dbReference type="GO" id="GO:0006281">
    <property type="term" value="P:DNA repair"/>
    <property type="evidence" value="ECO:0007669"/>
    <property type="project" value="TreeGrafter"/>
</dbReference>
<dbReference type="SFLD" id="SFLDG01129">
    <property type="entry name" value="C1.5:_HAD__Beta-PGM__Phosphata"/>
    <property type="match status" value="1"/>
</dbReference>
<sequence length="216" mass="23040">MVIVYDWDGTLSDSLDAIVSALSDAAIACELPCLASARYRAIIGMNLSAACAALYPEESTEVQQRYAESYRRCFRLDSATRLYEGADQHLSAIAALSGVQLAVATGKSREGLDFALESLGYSRRFVATKTASEAESKPSPEMLFQLNAELAESEMVMIGDSVLDVGMGVAAGAHTIGVTWGVGSREQLIAAGAHRVVSSYSELEQVLIRHLAQSIA</sequence>
<dbReference type="InterPro" id="IPR036412">
    <property type="entry name" value="HAD-like_sf"/>
</dbReference>
<evidence type="ECO:0000313" key="1">
    <source>
        <dbReference type="EMBL" id="RMA81081.1"/>
    </source>
</evidence>
<dbReference type="PANTHER" id="PTHR43434">
    <property type="entry name" value="PHOSPHOGLYCOLATE PHOSPHATASE"/>
    <property type="match status" value="1"/>
</dbReference>
<evidence type="ECO:0000313" key="2">
    <source>
        <dbReference type="Proteomes" id="UP000267187"/>
    </source>
</evidence>
<gene>
    <name evidence="1" type="ORF">DFR27_0875</name>
</gene>
<dbReference type="GO" id="GO:0005829">
    <property type="term" value="C:cytosol"/>
    <property type="evidence" value="ECO:0007669"/>
    <property type="project" value="TreeGrafter"/>
</dbReference>
<reference evidence="1 2" key="1">
    <citation type="submission" date="2018-10" db="EMBL/GenBank/DDBJ databases">
        <title>Genomic Encyclopedia of Type Strains, Phase IV (KMG-IV): sequencing the most valuable type-strain genomes for metagenomic binning, comparative biology and taxonomic classification.</title>
        <authorList>
            <person name="Goeker M."/>
        </authorList>
    </citation>
    <scope>NUCLEOTIDE SEQUENCE [LARGE SCALE GENOMIC DNA]</scope>
    <source>
        <strain evidence="1 2">DSM 25080</strain>
    </source>
</reference>
<dbReference type="Proteomes" id="UP000267187">
    <property type="component" value="Unassembled WGS sequence"/>
</dbReference>
<dbReference type="RefSeq" id="WP_121876244.1">
    <property type="nucleotide sequence ID" value="NZ_REFJ01000002.1"/>
</dbReference>
<dbReference type="EMBL" id="REFJ01000002">
    <property type="protein sequence ID" value="RMA81081.1"/>
    <property type="molecule type" value="Genomic_DNA"/>
</dbReference>
<dbReference type="InterPro" id="IPR050155">
    <property type="entry name" value="HAD-like_hydrolase_sf"/>
</dbReference>
<accession>A0A3M0A7F9</accession>
<dbReference type="Pfam" id="PF13419">
    <property type="entry name" value="HAD_2"/>
    <property type="match status" value="1"/>
</dbReference>
<comment type="caution">
    <text evidence="1">The sequence shown here is derived from an EMBL/GenBank/DDBJ whole genome shotgun (WGS) entry which is preliminary data.</text>
</comment>
<dbReference type="SFLD" id="SFLDS00003">
    <property type="entry name" value="Haloacid_Dehalogenase"/>
    <property type="match status" value="1"/>
</dbReference>
<dbReference type="InterPro" id="IPR041492">
    <property type="entry name" value="HAD_2"/>
</dbReference>
<dbReference type="GO" id="GO:0008967">
    <property type="term" value="F:phosphoglycolate phosphatase activity"/>
    <property type="evidence" value="ECO:0007669"/>
    <property type="project" value="TreeGrafter"/>
</dbReference>
<dbReference type="InterPro" id="IPR006439">
    <property type="entry name" value="HAD-SF_hydro_IA"/>
</dbReference>
<name>A0A3M0A7F9_9GAMM</name>
<proteinExistence type="predicted"/>
<dbReference type="Gene3D" id="1.10.150.240">
    <property type="entry name" value="Putative phosphatase, domain 2"/>
    <property type="match status" value="1"/>
</dbReference>
<keyword evidence="2" id="KW-1185">Reference proteome</keyword>
<dbReference type="Gene3D" id="3.40.50.1000">
    <property type="entry name" value="HAD superfamily/HAD-like"/>
    <property type="match status" value="1"/>
</dbReference>
<dbReference type="NCBIfam" id="TIGR01549">
    <property type="entry name" value="HAD-SF-IA-v1"/>
    <property type="match status" value="1"/>
</dbReference>
<dbReference type="InterPro" id="IPR023198">
    <property type="entry name" value="PGP-like_dom2"/>
</dbReference>
<dbReference type="PANTHER" id="PTHR43434:SF24">
    <property type="entry name" value="HYDROLASE-RELATED"/>
    <property type="match status" value="1"/>
</dbReference>
<dbReference type="OrthoDB" id="9782449at2"/>
<dbReference type="SUPFAM" id="SSF56784">
    <property type="entry name" value="HAD-like"/>
    <property type="match status" value="1"/>
</dbReference>
<organism evidence="1 2">
    <name type="scientific">Umboniibacter marinipuniceus</name>
    <dbReference type="NCBI Taxonomy" id="569599"/>
    <lineage>
        <taxon>Bacteria</taxon>
        <taxon>Pseudomonadati</taxon>
        <taxon>Pseudomonadota</taxon>
        <taxon>Gammaproteobacteria</taxon>
        <taxon>Cellvibrionales</taxon>
        <taxon>Cellvibrionaceae</taxon>
        <taxon>Umboniibacter</taxon>
    </lineage>
</organism>
<dbReference type="AlphaFoldDB" id="A0A3M0A7F9"/>